<organism evidence="2 3">
    <name type="scientific">Pleurodeles waltl</name>
    <name type="common">Iberian ribbed newt</name>
    <dbReference type="NCBI Taxonomy" id="8319"/>
    <lineage>
        <taxon>Eukaryota</taxon>
        <taxon>Metazoa</taxon>
        <taxon>Chordata</taxon>
        <taxon>Craniata</taxon>
        <taxon>Vertebrata</taxon>
        <taxon>Euteleostomi</taxon>
        <taxon>Amphibia</taxon>
        <taxon>Batrachia</taxon>
        <taxon>Caudata</taxon>
        <taxon>Salamandroidea</taxon>
        <taxon>Salamandridae</taxon>
        <taxon>Pleurodelinae</taxon>
        <taxon>Pleurodeles</taxon>
    </lineage>
</organism>
<accession>A0AAV7N3K9</accession>
<dbReference type="AlphaFoldDB" id="A0AAV7N3K9"/>
<name>A0AAV7N3K9_PLEWA</name>
<proteinExistence type="predicted"/>
<dbReference type="Proteomes" id="UP001066276">
    <property type="component" value="Chromosome 9"/>
</dbReference>
<comment type="caution">
    <text evidence="2">The sequence shown here is derived from an EMBL/GenBank/DDBJ whole genome shotgun (WGS) entry which is preliminary data.</text>
</comment>
<evidence type="ECO:0000313" key="2">
    <source>
        <dbReference type="EMBL" id="KAJ1109912.1"/>
    </source>
</evidence>
<evidence type="ECO:0000313" key="3">
    <source>
        <dbReference type="Proteomes" id="UP001066276"/>
    </source>
</evidence>
<protein>
    <submittedName>
        <fullName evidence="2">Uncharacterized protein</fullName>
    </submittedName>
</protein>
<dbReference type="EMBL" id="JANPWB010000013">
    <property type="protein sequence ID" value="KAJ1109912.1"/>
    <property type="molecule type" value="Genomic_DNA"/>
</dbReference>
<gene>
    <name evidence="2" type="ORF">NDU88_007269</name>
</gene>
<reference evidence="2" key="1">
    <citation type="journal article" date="2022" name="bioRxiv">
        <title>Sequencing and chromosome-scale assembly of the giantPleurodeles waltlgenome.</title>
        <authorList>
            <person name="Brown T."/>
            <person name="Elewa A."/>
            <person name="Iarovenko S."/>
            <person name="Subramanian E."/>
            <person name="Araus A.J."/>
            <person name="Petzold A."/>
            <person name="Susuki M."/>
            <person name="Suzuki K.-i.T."/>
            <person name="Hayashi T."/>
            <person name="Toyoda A."/>
            <person name="Oliveira C."/>
            <person name="Osipova E."/>
            <person name="Leigh N.D."/>
            <person name="Simon A."/>
            <person name="Yun M.H."/>
        </authorList>
    </citation>
    <scope>NUCLEOTIDE SEQUENCE</scope>
    <source>
        <strain evidence="2">20211129_DDA</strain>
        <tissue evidence="2">Liver</tissue>
    </source>
</reference>
<sequence length="184" mass="20140">MAKMQERVARDIENPRATQSIVPLSPVVVLNNPAKNLVSHPQLIVQNARNWRREPDIPLGCIPYGKPAPEDVGRAAAKQHGTIVDDGGVFKPGATEQEEEQFFPVAEDAHGTEERTAAELGRSAENPNNPAEEPERERQEERLSERTGHAPWPRQVQSEPKTGTGDNGQSGLHLHQGEEGGDTV</sequence>
<feature type="compositionally biased region" description="Basic and acidic residues" evidence="1">
    <location>
        <begin position="107"/>
        <end position="117"/>
    </location>
</feature>
<feature type="compositionally biased region" description="Basic and acidic residues" evidence="1">
    <location>
        <begin position="133"/>
        <end position="148"/>
    </location>
</feature>
<feature type="region of interest" description="Disordered" evidence="1">
    <location>
        <begin position="83"/>
        <end position="184"/>
    </location>
</feature>
<evidence type="ECO:0000256" key="1">
    <source>
        <dbReference type="SAM" id="MobiDB-lite"/>
    </source>
</evidence>
<keyword evidence="3" id="KW-1185">Reference proteome</keyword>